<keyword evidence="6" id="KW-0217">Developmental protein</keyword>
<dbReference type="Gene3D" id="3.40.50.300">
    <property type="entry name" value="P-loop containing nucleotide triphosphate hydrolases"/>
    <property type="match status" value="1"/>
</dbReference>
<dbReference type="InterPro" id="IPR027417">
    <property type="entry name" value="P-loop_NTPase"/>
</dbReference>
<evidence type="ECO:0000313" key="17">
    <source>
        <dbReference type="Proteomes" id="UP000285301"/>
    </source>
</evidence>
<dbReference type="GO" id="GO:0035735">
    <property type="term" value="P:intraciliary transport involved in cilium assembly"/>
    <property type="evidence" value="ECO:0007669"/>
    <property type="project" value="InterPro"/>
</dbReference>
<keyword evidence="8" id="KW-0493">Microtubule</keyword>
<keyword evidence="14" id="KW-0966">Cell projection</keyword>
<dbReference type="Proteomes" id="UP000285301">
    <property type="component" value="Unassembled WGS sequence"/>
</dbReference>
<evidence type="ECO:0000256" key="3">
    <source>
        <dbReference type="ARBA" id="ARBA00004430"/>
    </source>
</evidence>
<dbReference type="Pfam" id="PF05783">
    <property type="entry name" value="DLIC"/>
    <property type="match status" value="1"/>
</dbReference>
<proteinExistence type="inferred from homology"/>
<dbReference type="InterPro" id="IPR040045">
    <property type="entry name" value="DYNC2LI1"/>
</dbReference>
<evidence type="ECO:0000313" key="16">
    <source>
        <dbReference type="EMBL" id="RWS15181.1"/>
    </source>
</evidence>
<evidence type="ECO:0000313" key="15">
    <source>
        <dbReference type="EMBL" id="RWS14744.1"/>
    </source>
</evidence>
<keyword evidence="11" id="KW-0969">Cilium</keyword>
<evidence type="ECO:0000256" key="1">
    <source>
        <dbReference type="ARBA" id="ARBA00004120"/>
    </source>
</evidence>
<protein>
    <recommendedName>
        <fullName evidence="5">Cytoplasmic dynein 2 light intermediate chain 1</fullName>
    </recommendedName>
</protein>
<dbReference type="EMBL" id="NCKU01000525">
    <property type="protein sequence ID" value="RWS15181.1"/>
    <property type="molecule type" value="Genomic_DNA"/>
</dbReference>
<comment type="subcellular location">
    <subcellularLocation>
        <location evidence="3">Cytoplasm</location>
        <location evidence="3">Cytoskeleton</location>
        <location evidence="3">Cilium axoneme</location>
    </subcellularLocation>
    <subcellularLocation>
        <location evidence="1">Cytoplasm</location>
        <location evidence="1">Cytoskeleton</location>
        <location evidence="1">Cilium basal body</location>
    </subcellularLocation>
    <subcellularLocation>
        <location evidence="2">Cytoplasm</location>
        <location evidence="2">Cytoskeleton</location>
        <location evidence="2">Microtubule organizing center</location>
        <location evidence="2">Centrosome</location>
    </subcellularLocation>
</comment>
<reference evidence="16 17" key="1">
    <citation type="journal article" date="2018" name="Gigascience">
        <title>Genomes of trombidid mites reveal novel predicted allergens and laterally-transferred genes associated with secondary metabolism.</title>
        <authorList>
            <person name="Dong X."/>
            <person name="Chaisiri K."/>
            <person name="Xia D."/>
            <person name="Armstrong S.D."/>
            <person name="Fang Y."/>
            <person name="Donnelly M.J."/>
            <person name="Kadowaki T."/>
            <person name="McGarry J.W."/>
            <person name="Darby A.C."/>
            <person name="Makepeace B.L."/>
        </authorList>
    </citation>
    <scope>NUCLEOTIDE SEQUENCE [LARGE SCALE GENOMIC DNA]</scope>
    <source>
        <strain evidence="16">UoL-WK</strain>
    </source>
</reference>
<evidence type="ECO:0000256" key="12">
    <source>
        <dbReference type="ARBA" id="ARBA00023175"/>
    </source>
</evidence>
<dbReference type="GO" id="GO:0036064">
    <property type="term" value="C:ciliary basal body"/>
    <property type="evidence" value="ECO:0007669"/>
    <property type="project" value="TreeGrafter"/>
</dbReference>
<dbReference type="GO" id="GO:0005930">
    <property type="term" value="C:axoneme"/>
    <property type="evidence" value="ECO:0007669"/>
    <property type="project" value="UniProtKB-SubCell"/>
</dbReference>
<evidence type="ECO:0000256" key="2">
    <source>
        <dbReference type="ARBA" id="ARBA00004300"/>
    </source>
</evidence>
<dbReference type="STRING" id="1965070.A0A3S3Q737"/>
<keyword evidence="13" id="KW-0206">Cytoskeleton</keyword>
<dbReference type="InterPro" id="IPR022780">
    <property type="entry name" value="Dynein_light_int_chain"/>
</dbReference>
<comment type="similarity">
    <text evidence="4">Belongs to the dynein light intermediate chain family.</text>
</comment>
<keyword evidence="10" id="KW-0243">Dynein</keyword>
<evidence type="ECO:0000256" key="9">
    <source>
        <dbReference type="ARBA" id="ARBA00022794"/>
    </source>
</evidence>
<evidence type="ECO:0000256" key="13">
    <source>
        <dbReference type="ARBA" id="ARBA00023212"/>
    </source>
</evidence>
<dbReference type="SUPFAM" id="SSF52540">
    <property type="entry name" value="P-loop containing nucleoside triphosphate hydrolases"/>
    <property type="match status" value="1"/>
</dbReference>
<dbReference type="PANTHER" id="PTHR13236">
    <property type="entry name" value="DYNEIN 2 LIGHT INTERMEDIATE CHAIN, ISOFORM 2"/>
    <property type="match status" value="1"/>
</dbReference>
<keyword evidence="9" id="KW-0970">Cilium biogenesis/degradation</keyword>
<evidence type="ECO:0000256" key="11">
    <source>
        <dbReference type="ARBA" id="ARBA00023069"/>
    </source>
</evidence>
<dbReference type="GO" id="GO:0005868">
    <property type="term" value="C:cytoplasmic dynein complex"/>
    <property type="evidence" value="ECO:0007669"/>
    <property type="project" value="InterPro"/>
</dbReference>
<dbReference type="PANTHER" id="PTHR13236:SF0">
    <property type="entry name" value="CYTOPLASMIC DYNEIN 2 LIGHT INTERMEDIATE CHAIN 1"/>
    <property type="match status" value="1"/>
</dbReference>
<evidence type="ECO:0000256" key="7">
    <source>
        <dbReference type="ARBA" id="ARBA00022490"/>
    </source>
</evidence>
<dbReference type="GO" id="GO:0035721">
    <property type="term" value="P:intraciliary retrograde transport"/>
    <property type="evidence" value="ECO:0007669"/>
    <property type="project" value="InterPro"/>
</dbReference>
<evidence type="ECO:0000256" key="10">
    <source>
        <dbReference type="ARBA" id="ARBA00023017"/>
    </source>
</evidence>
<comment type="caution">
    <text evidence="16">The sequence shown here is derived from an EMBL/GenBank/DDBJ whole genome shotgun (WGS) entry which is preliminary data.</text>
</comment>
<dbReference type="GO" id="GO:0005813">
    <property type="term" value="C:centrosome"/>
    <property type="evidence" value="ECO:0007669"/>
    <property type="project" value="UniProtKB-SubCell"/>
</dbReference>
<dbReference type="GO" id="GO:0045504">
    <property type="term" value="F:dynein heavy chain binding"/>
    <property type="evidence" value="ECO:0007669"/>
    <property type="project" value="TreeGrafter"/>
</dbReference>
<gene>
    <name evidence="16" type="ORF">B4U79_00337</name>
    <name evidence="15" type="ORF">B4U79_08443</name>
</gene>
<evidence type="ECO:0000256" key="14">
    <source>
        <dbReference type="ARBA" id="ARBA00023273"/>
    </source>
</evidence>
<name>A0A3S3Q737_9ACAR</name>
<accession>A0A3S3Q737</accession>
<keyword evidence="7" id="KW-0963">Cytoplasm</keyword>
<evidence type="ECO:0000256" key="8">
    <source>
        <dbReference type="ARBA" id="ARBA00022701"/>
    </source>
</evidence>
<evidence type="ECO:0000256" key="4">
    <source>
        <dbReference type="ARBA" id="ARBA00006831"/>
    </source>
</evidence>
<sequence>MDGEKAANIWELGLQIASKKKDEPLAQRTLQFIGSRQSGKTSLVYRFVDKSDNPKPTLALEYVFARKKRTNEVGKDVCDIWELGGENLFTNLLQFSITKENISTVSVVLVLNLAVPEEIVLTAESLIDSVKERINDVIGMSKLAKELKQKAAQRFGQKHRDLDRVDPFPIPLLIVGSKYDLFEELDLEKRKVISSYLRLLAHLNGASLLYVTTKSEALVNKMKTMFSHLAFDSSSPTATVTDHNKPLFVPFGADSFESIGQEVIEFAKNELLSLCPQKTTKVVIPDDPAADPNFRERDIDLIYSQKRRELDEYKRQLELKSSMQ</sequence>
<dbReference type="EMBL" id="NCKU01000630">
    <property type="protein sequence ID" value="RWS14744.1"/>
    <property type="molecule type" value="Genomic_DNA"/>
</dbReference>
<keyword evidence="12" id="KW-0505">Motor protein</keyword>
<evidence type="ECO:0000256" key="5">
    <source>
        <dbReference type="ARBA" id="ARBA00018863"/>
    </source>
</evidence>
<dbReference type="GO" id="GO:0005874">
    <property type="term" value="C:microtubule"/>
    <property type="evidence" value="ECO:0007669"/>
    <property type="project" value="UniProtKB-KW"/>
</dbReference>
<keyword evidence="17" id="KW-1185">Reference proteome</keyword>
<evidence type="ECO:0000256" key="6">
    <source>
        <dbReference type="ARBA" id="ARBA00022473"/>
    </source>
</evidence>
<dbReference type="AlphaFoldDB" id="A0A3S3Q737"/>
<reference evidence="16" key="2">
    <citation type="submission" date="2018-11" db="EMBL/GenBank/DDBJ databases">
        <title>Trombidioid mite genomics.</title>
        <authorList>
            <person name="Dong X."/>
        </authorList>
    </citation>
    <scope>NUCLEOTIDE SEQUENCE</scope>
    <source>
        <strain evidence="16">UoL-WK</strain>
    </source>
</reference>
<dbReference type="OrthoDB" id="10263060at2759"/>
<organism evidence="16 17">
    <name type="scientific">Dinothrombium tinctorium</name>
    <dbReference type="NCBI Taxonomy" id="1965070"/>
    <lineage>
        <taxon>Eukaryota</taxon>
        <taxon>Metazoa</taxon>
        <taxon>Ecdysozoa</taxon>
        <taxon>Arthropoda</taxon>
        <taxon>Chelicerata</taxon>
        <taxon>Arachnida</taxon>
        <taxon>Acari</taxon>
        <taxon>Acariformes</taxon>
        <taxon>Trombidiformes</taxon>
        <taxon>Prostigmata</taxon>
        <taxon>Anystina</taxon>
        <taxon>Parasitengona</taxon>
        <taxon>Trombidioidea</taxon>
        <taxon>Trombidiidae</taxon>
        <taxon>Dinothrombium</taxon>
    </lineage>
</organism>